<feature type="transmembrane region" description="Helical" evidence="1">
    <location>
        <begin position="173"/>
        <end position="193"/>
    </location>
</feature>
<keyword evidence="1" id="KW-1133">Transmembrane helix</keyword>
<protein>
    <submittedName>
        <fullName evidence="2">EXS family protein</fullName>
    </submittedName>
    <submittedName>
        <fullName evidence="3">EXS_family protein</fullName>
    </submittedName>
</protein>
<feature type="transmembrane region" description="Helical" evidence="1">
    <location>
        <begin position="132"/>
        <end position="153"/>
    </location>
</feature>
<evidence type="ECO:0000313" key="2">
    <source>
        <dbReference type="EMBL" id="CAI9953377.1"/>
    </source>
</evidence>
<organism evidence="2">
    <name type="scientific">Hexamita inflata</name>
    <dbReference type="NCBI Taxonomy" id="28002"/>
    <lineage>
        <taxon>Eukaryota</taxon>
        <taxon>Metamonada</taxon>
        <taxon>Diplomonadida</taxon>
        <taxon>Hexamitidae</taxon>
        <taxon>Hexamitinae</taxon>
        <taxon>Hexamita</taxon>
    </lineage>
</organism>
<evidence type="ECO:0000313" key="4">
    <source>
        <dbReference type="Proteomes" id="UP001642409"/>
    </source>
</evidence>
<sequence>MQFVQQGLTLKQTRNLNIIIKRQVQSDCRKNVTYARQNINALKLYFLNQEQLRKLALLHDESSTETYHSAKWFKEKMDQTTFDDNNQYQNLQNIIVKAYADLFKVSEKKSLAILMENQSSEENDNVKVRTSAICSFFAGVSAVLLISLINLTAYCYNTPSIKFKLTTIQQMAIRIHFIIVTIILGIGINVYLFHKKKINFTFICQIPGDIVNLMHRNVLKIGYIQLTIVICTTILVIIGQIPIPSPPPLIFGQFVLKVSNIMKPTYWLLFPTLSLPLFTFVNVVKNWGKLHLHLLPYNSVQDVHSVETEN</sequence>
<feature type="transmembrane region" description="Helical" evidence="1">
    <location>
        <begin position="265"/>
        <end position="284"/>
    </location>
</feature>
<keyword evidence="1" id="KW-0812">Transmembrane</keyword>
<comment type="caution">
    <text evidence="2">The sequence shown here is derived from an EMBL/GenBank/DDBJ whole genome shotgun (WGS) entry which is preliminary data.</text>
</comment>
<dbReference type="EMBL" id="CAXDID020000086">
    <property type="protein sequence ID" value="CAL6020682.1"/>
    <property type="molecule type" value="Genomic_DNA"/>
</dbReference>
<name>A0AA86QC27_9EUKA</name>
<reference evidence="2" key="1">
    <citation type="submission" date="2023-06" db="EMBL/GenBank/DDBJ databases">
        <authorList>
            <person name="Kurt Z."/>
        </authorList>
    </citation>
    <scope>NUCLEOTIDE SEQUENCE</scope>
</reference>
<dbReference type="AlphaFoldDB" id="A0AA86QC27"/>
<dbReference type="Proteomes" id="UP001642409">
    <property type="component" value="Unassembled WGS sequence"/>
</dbReference>
<evidence type="ECO:0000256" key="1">
    <source>
        <dbReference type="SAM" id="Phobius"/>
    </source>
</evidence>
<accession>A0AA86QC27</accession>
<reference evidence="3 4" key="2">
    <citation type="submission" date="2024-07" db="EMBL/GenBank/DDBJ databases">
        <authorList>
            <person name="Akdeniz Z."/>
        </authorList>
    </citation>
    <scope>NUCLEOTIDE SEQUENCE [LARGE SCALE GENOMIC DNA]</scope>
</reference>
<keyword evidence="4" id="KW-1185">Reference proteome</keyword>
<feature type="transmembrane region" description="Helical" evidence="1">
    <location>
        <begin position="223"/>
        <end position="245"/>
    </location>
</feature>
<evidence type="ECO:0000313" key="3">
    <source>
        <dbReference type="EMBL" id="CAL6020682.1"/>
    </source>
</evidence>
<proteinExistence type="predicted"/>
<keyword evidence="1" id="KW-0472">Membrane</keyword>
<gene>
    <name evidence="3" type="ORF">HINF_LOCUS27703</name>
    <name evidence="2" type="ORF">HINF_LOCUS41022</name>
</gene>
<dbReference type="EMBL" id="CATOUU010000838">
    <property type="protein sequence ID" value="CAI9953377.1"/>
    <property type="molecule type" value="Genomic_DNA"/>
</dbReference>